<dbReference type="PIRSF" id="PIRSF000371">
    <property type="entry name" value="PFL_act_enz"/>
    <property type="match status" value="1"/>
</dbReference>
<dbReference type="GO" id="GO:0051539">
    <property type="term" value="F:4 iron, 4 sulfur cluster binding"/>
    <property type="evidence" value="ECO:0007669"/>
    <property type="project" value="UniProtKB-KW"/>
</dbReference>
<protein>
    <recommendedName>
        <fullName evidence="9">Radical SAM core domain-containing protein</fullName>
    </recommendedName>
</protein>
<dbReference type="InterPro" id="IPR013785">
    <property type="entry name" value="Aldolase_TIM"/>
</dbReference>
<dbReference type="GO" id="GO:0016491">
    <property type="term" value="F:oxidoreductase activity"/>
    <property type="evidence" value="ECO:0007669"/>
    <property type="project" value="UniProtKB-KW"/>
</dbReference>
<feature type="domain" description="Radical SAM core" evidence="9">
    <location>
        <begin position="20"/>
        <end position="268"/>
    </location>
</feature>
<keyword evidence="3" id="KW-0004">4Fe-4S</keyword>
<keyword evidence="8" id="KW-0411">Iron-sulfur</keyword>
<keyword evidence="7" id="KW-0408">Iron</keyword>
<reference evidence="10 11" key="1">
    <citation type="journal article" date="2015" name="Microbiome">
        <title>Genomic resolution of linkages in carbon, nitrogen, and sulfur cycling among widespread estuary sediment bacteria.</title>
        <authorList>
            <person name="Baker B.J."/>
            <person name="Lazar C.S."/>
            <person name="Teske A.P."/>
            <person name="Dick G.J."/>
        </authorList>
    </citation>
    <scope>NUCLEOTIDE SEQUENCE [LARGE SCALE GENOMIC DNA]</scope>
    <source>
        <strain evidence="10">SM23_42</strain>
    </source>
</reference>
<dbReference type="InterPro" id="IPR058240">
    <property type="entry name" value="rSAM_sf"/>
</dbReference>
<dbReference type="InterPro" id="IPR034457">
    <property type="entry name" value="Organic_radical-activating"/>
</dbReference>
<gene>
    <name evidence="10" type="ORF">AMJ83_07070</name>
</gene>
<dbReference type="Pfam" id="PF04055">
    <property type="entry name" value="Radical_SAM"/>
    <property type="match status" value="1"/>
</dbReference>
<dbReference type="Proteomes" id="UP000051373">
    <property type="component" value="Unassembled WGS sequence"/>
</dbReference>
<evidence type="ECO:0000256" key="3">
    <source>
        <dbReference type="ARBA" id="ARBA00022485"/>
    </source>
</evidence>
<evidence type="ECO:0000256" key="6">
    <source>
        <dbReference type="ARBA" id="ARBA00023002"/>
    </source>
</evidence>
<dbReference type="CDD" id="cd01335">
    <property type="entry name" value="Radical_SAM"/>
    <property type="match status" value="1"/>
</dbReference>
<sequence>MARVKQNKGMIFDIIRYAIHDGPGIRTTVFLKGCPLSCWWCQNPESQKLEPEKVGAIDRRKYSNLFYVEDGNIIGREVTVAQVMAEVDKDRIFYKYSGGGVTFSGGEPLMQPDFLLELLKVSKKKGLHTALDTSGYASWAIVRRILKDVDLFLYDLKLMDERVHQKYTGEGNELILDNLRKLARNKAHIIVRIPVITGITDKRENIREIGEFVRSVKGIEQMHLLPYNYLCKDKYQRMKREYAMQHIKPTSDQSLRKIKEHLETYGLRVKIEGGM</sequence>
<proteinExistence type="inferred from homology"/>
<comment type="cofactor">
    <cofactor evidence="1">
        <name>[4Fe-4S] cluster</name>
        <dbReference type="ChEBI" id="CHEBI:49883"/>
    </cofactor>
</comment>
<dbReference type="SFLD" id="SFLDG01066">
    <property type="entry name" value="organic_radical-activating_enz"/>
    <property type="match status" value="1"/>
</dbReference>
<keyword evidence="5" id="KW-0479">Metal-binding</keyword>
<dbReference type="InterPro" id="IPR007197">
    <property type="entry name" value="rSAM"/>
</dbReference>
<dbReference type="EMBL" id="LJUJ01000013">
    <property type="protein sequence ID" value="KPK63422.1"/>
    <property type="molecule type" value="Genomic_DNA"/>
</dbReference>
<evidence type="ECO:0000313" key="10">
    <source>
        <dbReference type="EMBL" id="KPK63422.1"/>
    </source>
</evidence>
<dbReference type="PANTHER" id="PTHR30352">
    <property type="entry name" value="PYRUVATE FORMATE-LYASE-ACTIVATING ENZYME"/>
    <property type="match status" value="1"/>
</dbReference>
<dbReference type="SFLD" id="SFLDS00029">
    <property type="entry name" value="Radical_SAM"/>
    <property type="match status" value="1"/>
</dbReference>
<dbReference type="InterPro" id="IPR001989">
    <property type="entry name" value="Radical_activat_CS"/>
</dbReference>
<dbReference type="InterPro" id="IPR012839">
    <property type="entry name" value="Organic_radical_activase"/>
</dbReference>
<dbReference type="SUPFAM" id="SSF102114">
    <property type="entry name" value="Radical SAM enzymes"/>
    <property type="match status" value="1"/>
</dbReference>
<accession>A0A0S8FS96</accession>
<dbReference type="NCBIfam" id="TIGR02494">
    <property type="entry name" value="PFLE_PFLC"/>
    <property type="match status" value="1"/>
</dbReference>
<name>A0A0S8FS96_UNCW3</name>
<evidence type="ECO:0000256" key="5">
    <source>
        <dbReference type="ARBA" id="ARBA00022723"/>
    </source>
</evidence>
<dbReference type="Gene3D" id="3.20.20.70">
    <property type="entry name" value="Aldolase class I"/>
    <property type="match status" value="1"/>
</dbReference>
<dbReference type="PATRIC" id="fig|1703779.3.peg.2157"/>
<dbReference type="PROSITE" id="PS01087">
    <property type="entry name" value="RADICAL_ACTIVATING"/>
    <property type="match status" value="1"/>
</dbReference>
<evidence type="ECO:0000256" key="7">
    <source>
        <dbReference type="ARBA" id="ARBA00023004"/>
    </source>
</evidence>
<evidence type="ECO:0000256" key="8">
    <source>
        <dbReference type="ARBA" id="ARBA00023014"/>
    </source>
</evidence>
<evidence type="ECO:0000256" key="4">
    <source>
        <dbReference type="ARBA" id="ARBA00022691"/>
    </source>
</evidence>
<dbReference type="AlphaFoldDB" id="A0A0S8FS96"/>
<evidence type="ECO:0000259" key="9">
    <source>
        <dbReference type="PROSITE" id="PS51918"/>
    </source>
</evidence>
<keyword evidence="6" id="KW-0560">Oxidoreductase</keyword>
<evidence type="ECO:0000256" key="2">
    <source>
        <dbReference type="ARBA" id="ARBA00009777"/>
    </source>
</evidence>
<evidence type="ECO:0000313" key="11">
    <source>
        <dbReference type="Proteomes" id="UP000051373"/>
    </source>
</evidence>
<comment type="similarity">
    <text evidence="2">Belongs to the organic radical-activating enzymes family.</text>
</comment>
<dbReference type="GO" id="GO:0046872">
    <property type="term" value="F:metal ion binding"/>
    <property type="evidence" value="ECO:0007669"/>
    <property type="project" value="UniProtKB-KW"/>
</dbReference>
<organism evidence="10 11">
    <name type="scientific">candidate division WOR_3 bacterium SM23_42</name>
    <dbReference type="NCBI Taxonomy" id="1703779"/>
    <lineage>
        <taxon>Bacteria</taxon>
        <taxon>Bacteria division WOR-3</taxon>
    </lineage>
</organism>
<comment type="caution">
    <text evidence="10">The sequence shown here is derived from an EMBL/GenBank/DDBJ whole genome shotgun (WGS) entry which is preliminary data.</text>
</comment>
<dbReference type="PANTHER" id="PTHR30352:SF4">
    <property type="entry name" value="PYRUVATE FORMATE-LYASE 2-ACTIVATING ENZYME"/>
    <property type="match status" value="1"/>
</dbReference>
<dbReference type="STRING" id="1703779.AMJ83_07070"/>
<dbReference type="PROSITE" id="PS51918">
    <property type="entry name" value="RADICAL_SAM"/>
    <property type="match status" value="1"/>
</dbReference>
<keyword evidence="4" id="KW-0949">S-adenosyl-L-methionine</keyword>
<evidence type="ECO:0000256" key="1">
    <source>
        <dbReference type="ARBA" id="ARBA00001966"/>
    </source>
</evidence>